<evidence type="ECO:0000313" key="2">
    <source>
        <dbReference type="Proteomes" id="UP001642260"/>
    </source>
</evidence>
<reference evidence="1 2" key="1">
    <citation type="submission" date="2022-03" db="EMBL/GenBank/DDBJ databases">
        <authorList>
            <person name="Macdonald S."/>
            <person name="Ahmed S."/>
            <person name="Newling K."/>
        </authorList>
    </citation>
    <scope>NUCLEOTIDE SEQUENCE [LARGE SCALE GENOMIC DNA]</scope>
</reference>
<accession>A0ABC8IVM1</accession>
<dbReference type="EMBL" id="CAKOAT010058488">
    <property type="protein sequence ID" value="CAH8303352.1"/>
    <property type="molecule type" value="Genomic_DNA"/>
</dbReference>
<comment type="caution">
    <text evidence="1">The sequence shown here is derived from an EMBL/GenBank/DDBJ whole genome shotgun (WGS) entry which is preliminary data.</text>
</comment>
<gene>
    <name evidence="1" type="ORF">ERUC_LOCUS3381</name>
</gene>
<sequence>MFDRPRDQILCRRRRRLSQKVSEEECGRWREEFSGGDCERVFERLSQQET</sequence>
<protein>
    <recommendedName>
        <fullName evidence="3">DUF1289 domain-containing protein</fullName>
    </recommendedName>
</protein>
<keyword evidence="2" id="KW-1185">Reference proteome</keyword>
<organism evidence="1 2">
    <name type="scientific">Eruca vesicaria subsp. sativa</name>
    <name type="common">Garden rocket</name>
    <name type="synonym">Eruca sativa</name>
    <dbReference type="NCBI Taxonomy" id="29727"/>
    <lineage>
        <taxon>Eukaryota</taxon>
        <taxon>Viridiplantae</taxon>
        <taxon>Streptophyta</taxon>
        <taxon>Embryophyta</taxon>
        <taxon>Tracheophyta</taxon>
        <taxon>Spermatophyta</taxon>
        <taxon>Magnoliopsida</taxon>
        <taxon>eudicotyledons</taxon>
        <taxon>Gunneridae</taxon>
        <taxon>Pentapetalae</taxon>
        <taxon>rosids</taxon>
        <taxon>malvids</taxon>
        <taxon>Brassicales</taxon>
        <taxon>Brassicaceae</taxon>
        <taxon>Brassiceae</taxon>
        <taxon>Eruca</taxon>
    </lineage>
</organism>
<dbReference type="AlphaFoldDB" id="A0ABC8IVM1"/>
<proteinExistence type="predicted"/>
<evidence type="ECO:0008006" key="3">
    <source>
        <dbReference type="Google" id="ProtNLM"/>
    </source>
</evidence>
<name>A0ABC8IVM1_ERUVS</name>
<evidence type="ECO:0000313" key="1">
    <source>
        <dbReference type="EMBL" id="CAH8303352.1"/>
    </source>
</evidence>
<dbReference type="Proteomes" id="UP001642260">
    <property type="component" value="Unassembled WGS sequence"/>
</dbReference>